<evidence type="ECO:0000256" key="5">
    <source>
        <dbReference type="SAM" id="MobiDB-lite"/>
    </source>
</evidence>
<dbReference type="PANTHER" id="PTHR47704:SF1">
    <property type="entry name" value="POTASSIUM TRANSPORTER KIMA"/>
    <property type="match status" value="1"/>
</dbReference>
<dbReference type="Pfam" id="PF13520">
    <property type="entry name" value="AA_permease_2"/>
    <property type="match status" value="1"/>
</dbReference>
<dbReference type="Gene3D" id="1.20.1740.10">
    <property type="entry name" value="Amino acid/polyamine transporter I"/>
    <property type="match status" value="1"/>
</dbReference>
<proteinExistence type="predicted"/>
<sequence length="724" mass="78524">MHSHNATPHLDACVLGRSSLLCVQVAAFILVGFTSQRKGLRWTLVRETYDRVKRVLIGRPIRSEALGHQLLPKKLALPVFASDALSSVAYAPDEVILTLALAGGLAGYHSLWVGVAVVAVLAVVVLSYRQTVHAYPSGGGDYEVVTTNLGHNWGLVVASALLVDYVLTVAVSISAGSRYITAAIPYFAGHEVGIAVGLVVILTVLNLRGMREAGAAFAIPTYIYMAAIALLIVVGFYQLFTGNLSAAESSQYELVADPSHMDGIVGLGGAFLMMRAFSSGCAALTGVEAISNGVPSFAPPKSKNAATTLALLGGIAAVMMMSILILSRATGVVLVEDPESQLLLNGSPVGADVVLAPAIGQLAATVFGEGSIFFLLITVVTGAILVLAANTAFNGFPTLASVLSRDSFLPRQLHKRGDRLAFSNGIIVLACGAVALIVAFDAEVTRLIQLYVVGVFISFTLSQLGMIRHWNRQLRTRQTGAERGTVLRSRAVNIIGFMMTGSVLMVVLITKFGQGAWITLILMVCVFIVQRLIRRHYDQVRADLRVEDWNMQRALPTRVHAIVLVSNFARPTMRAVSTARASAPSSLELVSVVADETEETLVRREWEESGLPTPLTLLHSPYRDITHVVETHVRALRRRRPHELVIVYLPAFLVRRWWENILHNQTAVRLRRALLHIPGVVITTVPWKLGEDDQVEGRQLVNDPFPSNERSQATTQVVEKEEQR</sequence>
<name>A0A3P1SG76_9ACTO</name>
<feature type="transmembrane region" description="Helical" evidence="6">
    <location>
        <begin position="217"/>
        <end position="240"/>
    </location>
</feature>
<dbReference type="EMBL" id="RQZF01000001">
    <property type="protein sequence ID" value="RRC96293.1"/>
    <property type="molecule type" value="Genomic_DNA"/>
</dbReference>
<protein>
    <submittedName>
        <fullName evidence="7">APC family permease</fullName>
    </submittedName>
</protein>
<feature type="transmembrane region" description="Helical" evidence="6">
    <location>
        <begin position="149"/>
        <end position="173"/>
    </location>
</feature>
<reference evidence="7 8" key="1">
    <citation type="submission" date="2018-11" db="EMBL/GenBank/DDBJ databases">
        <title>Genomes From Bacteria Associated with the Canine Oral Cavity: a Test Case for Automated Genome-Based Taxonomic Assignment.</title>
        <authorList>
            <person name="Coil D.A."/>
            <person name="Jospin G."/>
            <person name="Darling A.E."/>
            <person name="Wallis C."/>
            <person name="Davis I.J."/>
            <person name="Harris S."/>
            <person name="Eisen J.A."/>
            <person name="Holcombe L.J."/>
            <person name="O'Flynn C."/>
        </authorList>
    </citation>
    <scope>NUCLEOTIDE SEQUENCE [LARGE SCALE GENOMIC DNA]</scope>
    <source>
        <strain evidence="7 8">OH770</strain>
    </source>
</reference>
<dbReference type="AlphaFoldDB" id="A0A3P1SG76"/>
<feature type="transmembrane region" description="Helical" evidence="6">
    <location>
        <begin position="14"/>
        <end position="33"/>
    </location>
</feature>
<evidence type="ECO:0000256" key="3">
    <source>
        <dbReference type="ARBA" id="ARBA00022989"/>
    </source>
</evidence>
<feature type="transmembrane region" description="Helical" evidence="6">
    <location>
        <begin position="515"/>
        <end position="533"/>
    </location>
</feature>
<evidence type="ECO:0000256" key="1">
    <source>
        <dbReference type="ARBA" id="ARBA00004141"/>
    </source>
</evidence>
<gene>
    <name evidence="7" type="ORF">EII11_01155</name>
</gene>
<accession>A0A3P1SG76</accession>
<feature type="transmembrane region" description="Helical" evidence="6">
    <location>
        <begin position="420"/>
        <end position="442"/>
    </location>
</feature>
<dbReference type="GO" id="GO:0016020">
    <property type="term" value="C:membrane"/>
    <property type="evidence" value="ECO:0007669"/>
    <property type="project" value="UniProtKB-SubCell"/>
</dbReference>
<dbReference type="InterPro" id="IPR002293">
    <property type="entry name" value="AA/rel_permease1"/>
</dbReference>
<comment type="subcellular location">
    <subcellularLocation>
        <location evidence="1">Membrane</location>
        <topology evidence="1">Multi-pass membrane protein</topology>
    </subcellularLocation>
</comment>
<feature type="transmembrane region" description="Helical" evidence="6">
    <location>
        <begin position="448"/>
        <end position="470"/>
    </location>
</feature>
<feature type="transmembrane region" description="Helical" evidence="6">
    <location>
        <begin position="305"/>
        <end position="326"/>
    </location>
</feature>
<feature type="compositionally biased region" description="Polar residues" evidence="5">
    <location>
        <begin position="708"/>
        <end position="717"/>
    </location>
</feature>
<evidence type="ECO:0000256" key="6">
    <source>
        <dbReference type="SAM" id="Phobius"/>
    </source>
</evidence>
<keyword evidence="2 6" id="KW-0812">Transmembrane</keyword>
<evidence type="ECO:0000256" key="4">
    <source>
        <dbReference type="ARBA" id="ARBA00023136"/>
    </source>
</evidence>
<dbReference type="GO" id="GO:0022857">
    <property type="term" value="F:transmembrane transporter activity"/>
    <property type="evidence" value="ECO:0007669"/>
    <property type="project" value="InterPro"/>
</dbReference>
<dbReference type="PANTHER" id="PTHR47704">
    <property type="entry name" value="POTASSIUM TRANSPORTER KIMA"/>
    <property type="match status" value="1"/>
</dbReference>
<feature type="transmembrane region" description="Helical" evidence="6">
    <location>
        <begin position="372"/>
        <end position="399"/>
    </location>
</feature>
<keyword evidence="3 6" id="KW-1133">Transmembrane helix</keyword>
<evidence type="ECO:0000256" key="2">
    <source>
        <dbReference type="ARBA" id="ARBA00022692"/>
    </source>
</evidence>
<feature type="region of interest" description="Disordered" evidence="5">
    <location>
        <begin position="699"/>
        <end position="724"/>
    </location>
</feature>
<dbReference type="Proteomes" id="UP000280444">
    <property type="component" value="Unassembled WGS sequence"/>
</dbReference>
<dbReference type="InterPro" id="IPR053153">
    <property type="entry name" value="APC_K+_Transporter"/>
</dbReference>
<dbReference type="OrthoDB" id="9759676at2"/>
<feature type="transmembrane region" description="Helical" evidence="6">
    <location>
        <begin position="111"/>
        <end position="128"/>
    </location>
</feature>
<feature type="transmembrane region" description="Helical" evidence="6">
    <location>
        <begin position="179"/>
        <end position="205"/>
    </location>
</feature>
<keyword evidence="8" id="KW-1185">Reference proteome</keyword>
<comment type="caution">
    <text evidence="7">The sequence shown here is derived from an EMBL/GenBank/DDBJ whole genome shotgun (WGS) entry which is preliminary data.</text>
</comment>
<organism evidence="7 8">
    <name type="scientific">Schaalia canis</name>
    <dbReference type="NCBI Taxonomy" id="100469"/>
    <lineage>
        <taxon>Bacteria</taxon>
        <taxon>Bacillati</taxon>
        <taxon>Actinomycetota</taxon>
        <taxon>Actinomycetes</taxon>
        <taxon>Actinomycetales</taxon>
        <taxon>Actinomycetaceae</taxon>
        <taxon>Schaalia</taxon>
    </lineage>
</organism>
<evidence type="ECO:0000313" key="8">
    <source>
        <dbReference type="Proteomes" id="UP000280444"/>
    </source>
</evidence>
<feature type="transmembrane region" description="Helical" evidence="6">
    <location>
        <begin position="491"/>
        <end position="509"/>
    </location>
</feature>
<keyword evidence="4 6" id="KW-0472">Membrane</keyword>
<evidence type="ECO:0000313" key="7">
    <source>
        <dbReference type="EMBL" id="RRC96293.1"/>
    </source>
</evidence>